<comment type="caution">
    <text evidence="12">The sequence shown here is derived from an EMBL/GenBank/DDBJ whole genome shotgun (WGS) entry which is preliminary data.</text>
</comment>
<dbReference type="OrthoDB" id="9772736at2"/>
<protein>
    <submittedName>
        <fullName evidence="12">Flavin oxidoreductase / NADH oxidase family protein</fullName>
    </submittedName>
</protein>
<dbReference type="CDD" id="cd02803">
    <property type="entry name" value="OYE_like_FMN_family"/>
    <property type="match status" value="1"/>
</dbReference>
<evidence type="ECO:0000313" key="12">
    <source>
        <dbReference type="EMBL" id="KFN10045.1"/>
    </source>
</evidence>
<keyword evidence="5" id="KW-0288">FMN</keyword>
<dbReference type="RefSeq" id="WP_036621119.1">
    <property type="nucleotide sequence ID" value="NZ_BGML01000005.1"/>
</dbReference>
<dbReference type="STRING" id="44252.DJ90_524"/>
<comment type="cofactor">
    <cofactor evidence="1">
        <name>FMN</name>
        <dbReference type="ChEBI" id="CHEBI:58210"/>
    </cofactor>
</comment>
<dbReference type="InterPro" id="IPR013785">
    <property type="entry name" value="Aldolase_TIM"/>
</dbReference>
<dbReference type="SUPFAM" id="SSF51395">
    <property type="entry name" value="FMN-linked oxidoreductases"/>
    <property type="match status" value="1"/>
</dbReference>
<evidence type="ECO:0000256" key="4">
    <source>
        <dbReference type="ARBA" id="ARBA00022630"/>
    </source>
</evidence>
<dbReference type="InterPro" id="IPR023753">
    <property type="entry name" value="FAD/NAD-binding_dom"/>
</dbReference>
<sequence>MKFPNLFKPIRIKNVVFHNRIIATPAGPYHDKAIGGAGVIITGSVNVSRKRASYSRPDEPYAFDKYQMEATRNRVIVAHQAGAKASLELIHSGQYARVDDYAIGPVDLVRADGTIVKAMDEQMMDEVANDWAETAKRAKETGFDLVMLHFAHGWLPAEFLSPLFNKRTDEYGGSFENRIKFPKMIIDRVRKAVGPDFVVDMRISASEIVDGSIEFKDVLEFIKIVEDKLDMVHISAGLDINYEGNVHMAPTIFKEHMPNVEWAAEVKRNVKIPVAVVGAIMSPAEAESIIAAGKADFVALGRPLIADPFWPQKAKEGRDEDIVPCLRCQYCYHISTERKNVGCSVNPRYTRYDLVPLELPKAKQRKKVVIIGGGPAGMKAALVADERGHEVILLEKQDSLGGALRYAEYEELKIDLYNYMNYLITQIKKSGVKVQLGVEATPERVKELSPDAIIIAVGAVPFTPPIKGVNQSHVLGALDVYTRMDEVGQEVVLIGGGSTGCELGIELARHGKNVTIMEAGDLLAKNGNILYRVALRQAMDKQTTLHVKMNVRIGEIAPDGVIYEENGERKLHKAQTVILSTGMRTNPQLIDSFYNIVPDTFIIGDANKPRNVMDATREGYFIAKNL</sequence>
<dbReference type="SUPFAM" id="SSF51905">
    <property type="entry name" value="FAD/NAD(P)-binding domain"/>
    <property type="match status" value="1"/>
</dbReference>
<keyword evidence="9" id="KW-0411">Iron-sulfur</keyword>
<evidence type="ECO:0000256" key="1">
    <source>
        <dbReference type="ARBA" id="ARBA00001917"/>
    </source>
</evidence>
<evidence type="ECO:0000313" key="13">
    <source>
        <dbReference type="Proteomes" id="UP000029278"/>
    </source>
</evidence>
<evidence type="ECO:0000256" key="6">
    <source>
        <dbReference type="ARBA" id="ARBA00022723"/>
    </source>
</evidence>
<dbReference type="PANTHER" id="PTHR42917:SF2">
    <property type="entry name" value="2,4-DIENOYL-COA REDUCTASE [(2E)-ENOYL-COA-PRODUCING]"/>
    <property type="match status" value="1"/>
</dbReference>
<dbReference type="Pfam" id="PF07992">
    <property type="entry name" value="Pyr_redox_2"/>
    <property type="match status" value="1"/>
</dbReference>
<accession>A0A090ZIJ0</accession>
<dbReference type="GO" id="GO:0010181">
    <property type="term" value="F:FMN binding"/>
    <property type="evidence" value="ECO:0007669"/>
    <property type="project" value="InterPro"/>
</dbReference>
<evidence type="ECO:0000259" key="10">
    <source>
        <dbReference type="Pfam" id="PF00724"/>
    </source>
</evidence>
<evidence type="ECO:0000256" key="8">
    <source>
        <dbReference type="ARBA" id="ARBA00023004"/>
    </source>
</evidence>
<keyword evidence="8" id="KW-0408">Iron</keyword>
<keyword evidence="13" id="KW-1185">Reference proteome</keyword>
<dbReference type="GO" id="GO:0051536">
    <property type="term" value="F:iron-sulfur cluster binding"/>
    <property type="evidence" value="ECO:0007669"/>
    <property type="project" value="UniProtKB-KW"/>
</dbReference>
<proteinExistence type="inferred from homology"/>
<dbReference type="Gene3D" id="3.40.50.720">
    <property type="entry name" value="NAD(P)-binding Rossmann-like Domain"/>
    <property type="match status" value="1"/>
</dbReference>
<keyword evidence="4" id="KW-0285">Flavoprotein</keyword>
<dbReference type="GO" id="GO:0046872">
    <property type="term" value="F:metal ion binding"/>
    <property type="evidence" value="ECO:0007669"/>
    <property type="project" value="UniProtKB-KW"/>
</dbReference>
<keyword evidence="7" id="KW-0560">Oxidoreductase</keyword>
<reference evidence="12 13" key="1">
    <citation type="submission" date="2014-04" db="EMBL/GenBank/DDBJ databases">
        <authorList>
            <person name="Bishop-Lilly K.A."/>
            <person name="Broomall S.M."/>
            <person name="Chain P.S."/>
            <person name="Chertkov O."/>
            <person name="Coyne S.R."/>
            <person name="Daligault H.E."/>
            <person name="Davenport K.W."/>
            <person name="Erkkila T."/>
            <person name="Frey K.G."/>
            <person name="Gibbons H.S."/>
            <person name="Gu W."/>
            <person name="Jaissle J."/>
            <person name="Johnson S.L."/>
            <person name="Koroleva G.I."/>
            <person name="Ladner J.T."/>
            <person name="Lo C.-C."/>
            <person name="Minogue T.D."/>
            <person name="Munk C."/>
            <person name="Palacios G.F."/>
            <person name="Redden C.L."/>
            <person name="Rosenzweig C.N."/>
            <person name="Scholz M.B."/>
            <person name="Teshima H."/>
            <person name="Xu Y."/>
        </authorList>
    </citation>
    <scope>NUCLEOTIDE SEQUENCE [LARGE SCALE GENOMIC DNA]</scope>
    <source>
        <strain evidence="12 13">8244</strain>
    </source>
</reference>
<name>A0A090ZIJ0_PAEMA</name>
<dbReference type="Gene3D" id="3.50.50.60">
    <property type="entry name" value="FAD/NAD(P)-binding domain"/>
    <property type="match status" value="1"/>
</dbReference>
<dbReference type="PRINTS" id="PR00469">
    <property type="entry name" value="PNDRDTASEII"/>
</dbReference>
<dbReference type="GeneID" id="77012335"/>
<evidence type="ECO:0000256" key="2">
    <source>
        <dbReference type="ARBA" id="ARBA00001966"/>
    </source>
</evidence>
<evidence type="ECO:0000256" key="9">
    <source>
        <dbReference type="ARBA" id="ARBA00023014"/>
    </source>
</evidence>
<organism evidence="12 13">
    <name type="scientific">Paenibacillus macerans</name>
    <name type="common">Bacillus macerans</name>
    <dbReference type="NCBI Taxonomy" id="44252"/>
    <lineage>
        <taxon>Bacteria</taxon>
        <taxon>Bacillati</taxon>
        <taxon>Bacillota</taxon>
        <taxon>Bacilli</taxon>
        <taxon>Bacillales</taxon>
        <taxon>Paenibacillaceae</taxon>
        <taxon>Paenibacillus</taxon>
    </lineage>
</organism>
<feature type="domain" description="NADH:flavin oxidoreductase/NADH oxidase N-terminal" evidence="10">
    <location>
        <begin position="6"/>
        <end position="320"/>
    </location>
</feature>
<dbReference type="InterPro" id="IPR036188">
    <property type="entry name" value="FAD/NAD-bd_sf"/>
</dbReference>
<dbReference type="PANTHER" id="PTHR42917">
    <property type="entry name" value="2,4-DIENOYL-COA REDUCTASE"/>
    <property type="match status" value="1"/>
</dbReference>
<comment type="similarity">
    <text evidence="3">In the N-terminal section; belongs to the NADH:flavin oxidoreductase/NADH oxidase family.</text>
</comment>
<dbReference type="Gene3D" id="3.20.20.70">
    <property type="entry name" value="Aldolase class I"/>
    <property type="match status" value="1"/>
</dbReference>
<evidence type="ECO:0000259" key="11">
    <source>
        <dbReference type="Pfam" id="PF07992"/>
    </source>
</evidence>
<dbReference type="Proteomes" id="UP000029278">
    <property type="component" value="Unassembled WGS sequence"/>
</dbReference>
<dbReference type="AlphaFoldDB" id="A0A090ZIJ0"/>
<comment type="cofactor">
    <cofactor evidence="2">
        <name>[4Fe-4S] cluster</name>
        <dbReference type="ChEBI" id="CHEBI:49883"/>
    </cofactor>
</comment>
<evidence type="ECO:0000256" key="5">
    <source>
        <dbReference type="ARBA" id="ARBA00022643"/>
    </source>
</evidence>
<dbReference type="PRINTS" id="PR00368">
    <property type="entry name" value="FADPNR"/>
</dbReference>
<gene>
    <name evidence="12" type="ORF">DJ90_524</name>
</gene>
<feature type="domain" description="FAD/NAD(P)-binding" evidence="11">
    <location>
        <begin position="366"/>
        <end position="591"/>
    </location>
</feature>
<dbReference type="InterPro" id="IPR051793">
    <property type="entry name" value="NADH:flavin_oxidoreductase"/>
</dbReference>
<dbReference type="GO" id="GO:0016491">
    <property type="term" value="F:oxidoreductase activity"/>
    <property type="evidence" value="ECO:0007669"/>
    <property type="project" value="UniProtKB-KW"/>
</dbReference>
<dbReference type="PATRIC" id="fig|44252.3.peg.1764"/>
<evidence type="ECO:0000256" key="7">
    <source>
        <dbReference type="ARBA" id="ARBA00023002"/>
    </source>
</evidence>
<dbReference type="HOGENOM" id="CLU_012153_1_2_9"/>
<evidence type="ECO:0000256" key="3">
    <source>
        <dbReference type="ARBA" id="ARBA00011048"/>
    </source>
</evidence>
<dbReference type="InterPro" id="IPR001155">
    <property type="entry name" value="OxRdtase_FMN_N"/>
</dbReference>
<keyword evidence="6" id="KW-0479">Metal-binding</keyword>
<dbReference type="Pfam" id="PF00724">
    <property type="entry name" value="Oxidored_FMN"/>
    <property type="match status" value="1"/>
</dbReference>
<dbReference type="EMBL" id="JMQA01000020">
    <property type="protein sequence ID" value="KFN10045.1"/>
    <property type="molecule type" value="Genomic_DNA"/>
</dbReference>